<proteinExistence type="predicted"/>
<dbReference type="AlphaFoldDB" id="A0AAD9LTS0"/>
<name>A0AAD9LTS0_9STRA</name>
<evidence type="ECO:0000313" key="1">
    <source>
        <dbReference type="EMBL" id="KAK1948366.1"/>
    </source>
</evidence>
<organism evidence="1 2">
    <name type="scientific">Phytophthora citrophthora</name>
    <dbReference type="NCBI Taxonomy" id="4793"/>
    <lineage>
        <taxon>Eukaryota</taxon>
        <taxon>Sar</taxon>
        <taxon>Stramenopiles</taxon>
        <taxon>Oomycota</taxon>
        <taxon>Peronosporomycetes</taxon>
        <taxon>Peronosporales</taxon>
        <taxon>Peronosporaceae</taxon>
        <taxon>Phytophthora</taxon>
    </lineage>
</organism>
<keyword evidence="2" id="KW-1185">Reference proteome</keyword>
<accession>A0AAD9LTS0</accession>
<protein>
    <submittedName>
        <fullName evidence="1">Uncharacterized protein</fullName>
    </submittedName>
</protein>
<dbReference type="Proteomes" id="UP001259832">
    <property type="component" value="Unassembled WGS sequence"/>
</dbReference>
<evidence type="ECO:0000313" key="2">
    <source>
        <dbReference type="Proteomes" id="UP001259832"/>
    </source>
</evidence>
<gene>
    <name evidence="1" type="ORF">P3T76_000656</name>
</gene>
<comment type="caution">
    <text evidence="1">The sequence shown here is derived from an EMBL/GenBank/DDBJ whole genome shotgun (WGS) entry which is preliminary data.</text>
</comment>
<sequence>MVVPVLVAFSFCLPPDWLSSSSLRRQLSKLKPPCSCSAVGKASPKVFCVRRKSLILSVATGKSLG</sequence>
<dbReference type="EMBL" id="JASMQC010000001">
    <property type="protein sequence ID" value="KAK1948366.1"/>
    <property type="molecule type" value="Genomic_DNA"/>
</dbReference>
<reference evidence="1" key="1">
    <citation type="submission" date="2023-08" db="EMBL/GenBank/DDBJ databases">
        <title>Reference Genome Resource for the Citrus Pathogen Phytophthora citrophthora.</title>
        <authorList>
            <person name="Moller H."/>
            <person name="Coetzee B."/>
            <person name="Rose L.J."/>
            <person name="Van Niekerk J.M."/>
        </authorList>
    </citation>
    <scope>NUCLEOTIDE SEQUENCE</scope>
    <source>
        <strain evidence="1">STE-U-9442</strain>
    </source>
</reference>